<protein>
    <submittedName>
        <fullName evidence="1">Uncharacterized protein</fullName>
    </submittedName>
</protein>
<evidence type="ECO:0000313" key="2">
    <source>
        <dbReference type="Proteomes" id="UP001153709"/>
    </source>
</evidence>
<accession>A0A9N9T2Y9</accession>
<sequence>MPTLPTPVISTGISYYKRQLWTYVLGVPNLATNKENKSIYNLLQIEQ</sequence>
<evidence type="ECO:0000313" key="1">
    <source>
        <dbReference type="EMBL" id="CAG9837470.1"/>
    </source>
</evidence>
<name>A0A9N9T2Y9_DIABA</name>
<dbReference type="Proteomes" id="UP001153709">
    <property type="component" value="Chromosome 7"/>
</dbReference>
<gene>
    <name evidence="1" type="ORF">DIABBA_LOCUS10444</name>
</gene>
<proteinExistence type="predicted"/>
<dbReference type="AlphaFoldDB" id="A0A9N9T2Y9"/>
<reference evidence="1" key="1">
    <citation type="submission" date="2022-01" db="EMBL/GenBank/DDBJ databases">
        <authorList>
            <person name="King R."/>
        </authorList>
    </citation>
    <scope>NUCLEOTIDE SEQUENCE</scope>
</reference>
<dbReference type="EMBL" id="OU898282">
    <property type="protein sequence ID" value="CAG9837470.1"/>
    <property type="molecule type" value="Genomic_DNA"/>
</dbReference>
<keyword evidence="2" id="KW-1185">Reference proteome</keyword>
<organism evidence="1 2">
    <name type="scientific">Diabrotica balteata</name>
    <name type="common">Banded cucumber beetle</name>
    <dbReference type="NCBI Taxonomy" id="107213"/>
    <lineage>
        <taxon>Eukaryota</taxon>
        <taxon>Metazoa</taxon>
        <taxon>Ecdysozoa</taxon>
        <taxon>Arthropoda</taxon>
        <taxon>Hexapoda</taxon>
        <taxon>Insecta</taxon>
        <taxon>Pterygota</taxon>
        <taxon>Neoptera</taxon>
        <taxon>Endopterygota</taxon>
        <taxon>Coleoptera</taxon>
        <taxon>Polyphaga</taxon>
        <taxon>Cucujiformia</taxon>
        <taxon>Chrysomeloidea</taxon>
        <taxon>Chrysomelidae</taxon>
        <taxon>Galerucinae</taxon>
        <taxon>Diabroticina</taxon>
        <taxon>Diabroticites</taxon>
        <taxon>Diabrotica</taxon>
    </lineage>
</organism>
<dbReference type="OrthoDB" id="7989197at2759"/>